<evidence type="ECO:0000313" key="2">
    <source>
        <dbReference type="EMBL" id="KAK7246939.1"/>
    </source>
</evidence>
<gene>
    <name evidence="2" type="ORF">RIF29_41811</name>
</gene>
<proteinExistence type="predicted"/>
<accession>A0AAN9E662</accession>
<dbReference type="Proteomes" id="UP001372338">
    <property type="component" value="Unassembled WGS sequence"/>
</dbReference>
<name>A0AAN9E662_CROPI</name>
<reference evidence="2 3" key="1">
    <citation type="submission" date="2024-01" db="EMBL/GenBank/DDBJ databases">
        <title>The genomes of 5 underutilized Papilionoideae crops provide insights into root nodulation and disease resistanc.</title>
        <authorList>
            <person name="Yuan L."/>
        </authorList>
    </citation>
    <scope>NUCLEOTIDE SEQUENCE [LARGE SCALE GENOMIC DNA]</scope>
    <source>
        <strain evidence="2">ZHUSHIDOU_FW_LH</strain>
        <tissue evidence="2">Leaf</tissue>
    </source>
</reference>
<keyword evidence="1" id="KW-1133">Transmembrane helix</keyword>
<evidence type="ECO:0000313" key="3">
    <source>
        <dbReference type="Proteomes" id="UP001372338"/>
    </source>
</evidence>
<keyword evidence="1" id="KW-0472">Membrane</keyword>
<keyword evidence="3" id="KW-1185">Reference proteome</keyword>
<evidence type="ECO:0000256" key="1">
    <source>
        <dbReference type="SAM" id="Phobius"/>
    </source>
</evidence>
<feature type="transmembrane region" description="Helical" evidence="1">
    <location>
        <begin position="60"/>
        <end position="81"/>
    </location>
</feature>
<comment type="caution">
    <text evidence="2">The sequence shown here is derived from an EMBL/GenBank/DDBJ whole genome shotgun (WGS) entry which is preliminary data.</text>
</comment>
<dbReference type="EMBL" id="JAYWIO010000008">
    <property type="protein sequence ID" value="KAK7246939.1"/>
    <property type="molecule type" value="Genomic_DNA"/>
</dbReference>
<dbReference type="AlphaFoldDB" id="A0AAN9E662"/>
<organism evidence="2 3">
    <name type="scientific">Crotalaria pallida</name>
    <name type="common">Smooth rattlebox</name>
    <name type="synonym">Crotalaria striata</name>
    <dbReference type="NCBI Taxonomy" id="3830"/>
    <lineage>
        <taxon>Eukaryota</taxon>
        <taxon>Viridiplantae</taxon>
        <taxon>Streptophyta</taxon>
        <taxon>Embryophyta</taxon>
        <taxon>Tracheophyta</taxon>
        <taxon>Spermatophyta</taxon>
        <taxon>Magnoliopsida</taxon>
        <taxon>eudicotyledons</taxon>
        <taxon>Gunneridae</taxon>
        <taxon>Pentapetalae</taxon>
        <taxon>rosids</taxon>
        <taxon>fabids</taxon>
        <taxon>Fabales</taxon>
        <taxon>Fabaceae</taxon>
        <taxon>Papilionoideae</taxon>
        <taxon>50 kb inversion clade</taxon>
        <taxon>genistoids sensu lato</taxon>
        <taxon>core genistoids</taxon>
        <taxon>Crotalarieae</taxon>
        <taxon>Crotalaria</taxon>
    </lineage>
</organism>
<protein>
    <submittedName>
        <fullName evidence="2">Uncharacterized protein</fullName>
    </submittedName>
</protein>
<keyword evidence="1" id="KW-0812">Transmembrane</keyword>
<sequence length="146" mass="16876">MEKIKSFVTYPVTLSFVHSASLAICGEDITMVDILLIFKRRSEITWVGKVFVGLFSMHALYIWMALFWTGALGFVVAANLCPLEPNFRRLMGLWSYLEAQKSYNFFFLCKKERKWSLNSQLPSSVFFLHFSLRTLCVAFFFPSSQA</sequence>